<evidence type="ECO:0000313" key="3">
    <source>
        <dbReference type="EMBL" id="CCE79147.1"/>
    </source>
</evidence>
<dbReference type="eggNOG" id="ENOG502RMB5">
    <property type="taxonomic scope" value="Eukaryota"/>
</dbReference>
<reference evidence="3" key="1">
    <citation type="submission" date="2011-10" db="EMBL/GenBank/DDBJ databases">
        <authorList>
            <person name="Genoscope - CEA"/>
        </authorList>
    </citation>
    <scope>NUCLEOTIDE SEQUENCE</scope>
</reference>
<dbReference type="Proteomes" id="UP000005222">
    <property type="component" value="Chromosome C"/>
</dbReference>
<protein>
    <submittedName>
        <fullName evidence="3">Piso0_001187 protein</fullName>
    </submittedName>
</protein>
<dbReference type="OrthoDB" id="4084018at2759"/>
<proteinExistence type="predicted"/>
<dbReference type="Proteomes" id="UP000005222">
    <property type="component" value="Chromosome D"/>
</dbReference>
<name>G8YPH6_PICSO</name>
<dbReference type="OMA" id="DWENASM"/>
<sequence length="304" mass="34915">MSDREKLDKVKRIFQDSYIAEKDIDVSPDDENVQLNYSTRLSNDISRTQSYLKQAETAINSLKKKLESSSVEDETFSLKKEIIALYESNSKIGYVPDKTDSIGIASASHLINEMISQQKDAISDMQAGNRRVNDEIKLKHELKTDYERMAQLLDQKIQSNKSNIDAIKKKNGDFDVSPITEISTKRKFDDKLKVAYDIEEDLLSFLKRVIIKFLAVTDWESEEIMTEKDLQRNVNSLLGTIDGFVTNLVRNSKTNSTSDWLIIEPTSTERRLIKHLILNGILTEREDSNQIRYIVKLRDIGLTI</sequence>
<dbReference type="AlphaFoldDB" id="G8YPH6"/>
<evidence type="ECO:0000256" key="1">
    <source>
        <dbReference type="SAM" id="Coils"/>
    </source>
</evidence>
<dbReference type="EMBL" id="FO082057">
    <property type="protein sequence ID" value="CCE78561.1"/>
    <property type="molecule type" value="Genomic_DNA"/>
</dbReference>
<keyword evidence="1" id="KW-0175">Coiled coil</keyword>
<dbReference type="EMBL" id="FO082056">
    <property type="protein sequence ID" value="CCE79147.1"/>
    <property type="molecule type" value="Genomic_DNA"/>
</dbReference>
<gene>
    <name evidence="3" type="primary">Piso0_001187</name>
    <name evidence="2" type="ORF">GNLVRS01_PISO0C12806g</name>
    <name evidence="3" type="ORF">GNLVRS01_PISO0D12873g</name>
</gene>
<reference evidence="4" key="2">
    <citation type="journal article" date="2012" name="G3 (Bethesda)">
        <title>Pichia sorbitophila, an interspecies yeast hybrid reveals early steps of genome resolution following polyploidization.</title>
        <authorList>
            <person name="Leh Louis V."/>
            <person name="Despons L."/>
            <person name="Friedrich A."/>
            <person name="Martin T."/>
            <person name="Durrens P."/>
            <person name="Casaregola S."/>
            <person name="Neuveglise C."/>
            <person name="Fairhead C."/>
            <person name="Marck C."/>
            <person name="Cruz J.A."/>
            <person name="Straub M.L."/>
            <person name="Kugler V."/>
            <person name="Sacerdot C."/>
            <person name="Uzunov Z."/>
            <person name="Thierry A."/>
            <person name="Weiss S."/>
            <person name="Bleykasten C."/>
            <person name="De Montigny J."/>
            <person name="Jacques N."/>
            <person name="Jung P."/>
            <person name="Lemaire M."/>
            <person name="Mallet S."/>
            <person name="Morel G."/>
            <person name="Richard G.F."/>
            <person name="Sarkar A."/>
            <person name="Savel G."/>
            <person name="Schacherer J."/>
            <person name="Seret M.L."/>
            <person name="Talla E."/>
            <person name="Samson G."/>
            <person name="Jubin C."/>
            <person name="Poulain J."/>
            <person name="Vacherie B."/>
            <person name="Barbe V."/>
            <person name="Pelletier E."/>
            <person name="Sherman D.J."/>
            <person name="Westhof E."/>
            <person name="Weissenbach J."/>
            <person name="Baret P.V."/>
            <person name="Wincker P."/>
            <person name="Gaillardin C."/>
            <person name="Dujon B."/>
            <person name="Souciet J.L."/>
        </authorList>
    </citation>
    <scope>NUCLEOTIDE SEQUENCE [LARGE SCALE GENOMIC DNA]</scope>
    <source>
        <strain evidence="4">ATCC MYA-4447 / BCRC 22081 / CBS 7064 / NBRC 10061 / NRRL Y-12695</strain>
    </source>
</reference>
<dbReference type="HOGENOM" id="CLU_915605_0_0_1"/>
<evidence type="ECO:0000313" key="4">
    <source>
        <dbReference type="Proteomes" id="UP000005222"/>
    </source>
</evidence>
<evidence type="ECO:0000313" key="2">
    <source>
        <dbReference type="EMBL" id="CCE78561.1"/>
    </source>
</evidence>
<keyword evidence="4" id="KW-1185">Reference proteome</keyword>
<accession>G8YPH6</accession>
<organism evidence="3 4">
    <name type="scientific">Pichia sorbitophila (strain ATCC MYA-4447 / BCRC 22081 / CBS 7064 / NBRC 10061 / NRRL Y-12695)</name>
    <name type="common">Hybrid yeast</name>
    <dbReference type="NCBI Taxonomy" id="559304"/>
    <lineage>
        <taxon>Eukaryota</taxon>
        <taxon>Fungi</taxon>
        <taxon>Dikarya</taxon>
        <taxon>Ascomycota</taxon>
        <taxon>Saccharomycotina</taxon>
        <taxon>Pichiomycetes</taxon>
        <taxon>Debaryomycetaceae</taxon>
        <taxon>Millerozyma</taxon>
    </lineage>
</organism>
<dbReference type="InParanoid" id="G8YPH6"/>
<feature type="coiled-coil region" evidence="1">
    <location>
        <begin position="45"/>
        <end position="72"/>
    </location>
</feature>